<protein>
    <recommendedName>
        <fullName evidence="1">Xylose isomerase-like TIM barrel domain-containing protein</fullName>
    </recommendedName>
</protein>
<dbReference type="Proteomes" id="UP000730618">
    <property type="component" value="Unassembled WGS sequence"/>
</dbReference>
<evidence type="ECO:0000259" key="1">
    <source>
        <dbReference type="Pfam" id="PF01261"/>
    </source>
</evidence>
<gene>
    <name evidence="2" type="ORF">PAECIP111802_00157</name>
</gene>
<keyword evidence="3" id="KW-1185">Reference proteome</keyword>
<dbReference type="Pfam" id="PF01261">
    <property type="entry name" value="AP_endonuc_2"/>
    <property type="match status" value="1"/>
</dbReference>
<sequence length="273" mass="30343">MKFLFSLGLSTGKEAETVLPLIKAAGFDGVEPTLLPEGFPSVERCLADAEQLKRIADRYQLRIPSMRGGPLFWSCFSSSDPELQKQAVALLEIAAQTLVHMGGSVLLVVPGRYESHRKYDEVYAHAVAMARRAADIAQRYRITIGLENVHNQFLLGASEWRQFMEEVGRPEIRCYYDIGNTVYSGLGNPADWIRELGSEWICRIHVKDVNGEGEIVPLLAGNIDWPATTGCLARIGYDDWVGVELPLPNEDPLSFLQSAVTSLHEIWPPSSNN</sequence>
<comment type="caution">
    <text evidence="2">The sequence shown here is derived from an EMBL/GenBank/DDBJ whole genome shotgun (WGS) entry which is preliminary data.</text>
</comment>
<dbReference type="InterPro" id="IPR013022">
    <property type="entry name" value="Xyl_isomerase-like_TIM-brl"/>
</dbReference>
<reference evidence="2 3" key="1">
    <citation type="submission" date="2021-06" db="EMBL/GenBank/DDBJ databases">
        <authorList>
            <person name="Criscuolo A."/>
        </authorList>
    </citation>
    <scope>NUCLEOTIDE SEQUENCE [LARGE SCALE GENOMIC DNA]</scope>
    <source>
        <strain evidence="3">CIP 111802</strain>
    </source>
</reference>
<feature type="domain" description="Xylose isomerase-like TIM barrel" evidence="1">
    <location>
        <begin position="21"/>
        <end position="249"/>
    </location>
</feature>
<dbReference type="EMBL" id="CAJVCE010000001">
    <property type="protein sequence ID" value="CAG7615315.1"/>
    <property type="molecule type" value="Genomic_DNA"/>
</dbReference>
<organism evidence="2 3">
    <name type="scientific">Paenibacillus allorhizosphaerae</name>
    <dbReference type="NCBI Taxonomy" id="2849866"/>
    <lineage>
        <taxon>Bacteria</taxon>
        <taxon>Bacillati</taxon>
        <taxon>Bacillota</taxon>
        <taxon>Bacilli</taxon>
        <taxon>Bacillales</taxon>
        <taxon>Paenibacillaceae</taxon>
        <taxon>Paenibacillus</taxon>
    </lineage>
</organism>
<dbReference type="PANTHER" id="PTHR12110:SF41">
    <property type="entry name" value="INOSOSE DEHYDRATASE"/>
    <property type="match status" value="1"/>
</dbReference>
<evidence type="ECO:0000313" key="3">
    <source>
        <dbReference type="Proteomes" id="UP000730618"/>
    </source>
</evidence>
<accession>A0ABM8VA29</accession>
<dbReference type="InterPro" id="IPR050312">
    <property type="entry name" value="IolE/XylAMocC-like"/>
</dbReference>
<dbReference type="PANTHER" id="PTHR12110">
    <property type="entry name" value="HYDROXYPYRUVATE ISOMERASE"/>
    <property type="match status" value="1"/>
</dbReference>
<name>A0ABM8VA29_9BACL</name>
<evidence type="ECO:0000313" key="2">
    <source>
        <dbReference type="EMBL" id="CAG7615315.1"/>
    </source>
</evidence>
<proteinExistence type="predicted"/>
<dbReference type="RefSeq" id="WP_218096547.1">
    <property type="nucleotide sequence ID" value="NZ_CAJVCE010000001.1"/>
</dbReference>